<evidence type="ECO:0000313" key="3">
    <source>
        <dbReference type="Proteomes" id="UP000241899"/>
    </source>
</evidence>
<dbReference type="AlphaFoldDB" id="A0A2T4JJ14"/>
<dbReference type="InterPro" id="IPR025404">
    <property type="entry name" value="DUF4130"/>
</dbReference>
<organism evidence="2 3">
    <name type="scientific">Phaeovulum veldkampii DSM 11550</name>
    <dbReference type="NCBI Taxonomy" id="1185920"/>
    <lineage>
        <taxon>Bacteria</taxon>
        <taxon>Pseudomonadati</taxon>
        <taxon>Pseudomonadota</taxon>
        <taxon>Alphaproteobacteria</taxon>
        <taxon>Rhodobacterales</taxon>
        <taxon>Paracoccaceae</taxon>
        <taxon>Phaeovulum</taxon>
    </lineage>
</organism>
<evidence type="ECO:0000313" key="2">
    <source>
        <dbReference type="EMBL" id="PTE17911.1"/>
    </source>
</evidence>
<keyword evidence="3" id="KW-1185">Reference proteome</keyword>
<name>A0A2T4JJ14_9RHOB</name>
<evidence type="ECO:0000259" key="1">
    <source>
        <dbReference type="Pfam" id="PF13566"/>
    </source>
</evidence>
<dbReference type="InterPro" id="IPR023875">
    <property type="entry name" value="DNA_repair_put"/>
</dbReference>
<sequence length="267" mass="29710">MMQVVLPRIGTVAAWRAEVRRLAATGVPPEAVQWAVGDAADDLFNAAPIAAGRAVPLTLPRDAVLAIETALHHSDPQRFARGYAIVLRLARKDLRWGDRSDPALRRLLDQEKAVRRDIHKMHGFVRFREVTPPGANRRAFAAWFEPDHPIVEPAAPFFARRFGDMDWLIATPGLTARCETGQLEFFATQGCAAPPADATEDLWRVYFASIFNPARLMIAAMASNMPRKYWKNLPEADLIPELIRSAPARVRAAHDAMTSAPRRPPRG</sequence>
<dbReference type="Proteomes" id="UP000241899">
    <property type="component" value="Unassembled WGS sequence"/>
</dbReference>
<comment type="caution">
    <text evidence="2">The sequence shown here is derived from an EMBL/GenBank/DDBJ whole genome shotgun (WGS) entry which is preliminary data.</text>
</comment>
<feature type="domain" description="DUF4130" evidence="1">
    <location>
        <begin position="89"/>
        <end position="235"/>
    </location>
</feature>
<reference evidence="2 3" key="1">
    <citation type="submission" date="2018-03" db="EMBL/GenBank/DDBJ databases">
        <title>Rhodobacter veldkampii.</title>
        <authorList>
            <person name="Meyer T.E."/>
            <person name="Miller S."/>
            <person name="Lodha T."/>
            <person name="Gandham S."/>
            <person name="Chintalapati S."/>
            <person name="Chintalapati V.R."/>
        </authorList>
    </citation>
    <scope>NUCLEOTIDE SEQUENCE [LARGE SCALE GENOMIC DNA]</scope>
    <source>
        <strain evidence="2 3">DSM 11550</strain>
    </source>
</reference>
<proteinExistence type="predicted"/>
<gene>
    <name evidence="2" type="ORF">C5F46_06715</name>
</gene>
<dbReference type="OrthoDB" id="5290748at2"/>
<accession>A0A2T4JJ14</accession>
<dbReference type="NCBIfam" id="TIGR03915">
    <property type="entry name" value="SAM_7_link_chp"/>
    <property type="match status" value="1"/>
</dbReference>
<protein>
    <recommendedName>
        <fullName evidence="1">DUF4130 domain-containing protein</fullName>
    </recommendedName>
</protein>
<dbReference type="Pfam" id="PF13566">
    <property type="entry name" value="DUF4130"/>
    <property type="match status" value="1"/>
</dbReference>
<dbReference type="EMBL" id="PZKF01000012">
    <property type="protein sequence ID" value="PTE17911.1"/>
    <property type="molecule type" value="Genomic_DNA"/>
</dbReference>